<dbReference type="AlphaFoldDB" id="A0A892I1Q7"/>
<dbReference type="Proteomes" id="UP000625568">
    <property type="component" value="Chromosome 1"/>
</dbReference>
<evidence type="ECO:0000313" key="3">
    <source>
        <dbReference type="Proteomes" id="UP000625568"/>
    </source>
</evidence>
<name>A0A892I1Q7_9BURK</name>
<keyword evidence="3" id="KW-1185">Reference proteome</keyword>
<organism evidence="2 3">
    <name type="scientific">Burkholderia dolosa</name>
    <dbReference type="NCBI Taxonomy" id="152500"/>
    <lineage>
        <taxon>Bacteria</taxon>
        <taxon>Pseudomonadati</taxon>
        <taxon>Pseudomonadota</taxon>
        <taxon>Betaproteobacteria</taxon>
        <taxon>Burkholderiales</taxon>
        <taxon>Burkholderiaceae</taxon>
        <taxon>Burkholderia</taxon>
        <taxon>Burkholderia cepacia complex</taxon>
    </lineage>
</organism>
<dbReference type="GeneID" id="93127808"/>
<proteinExistence type="predicted"/>
<accession>A0A892I1Q7</accession>
<gene>
    <name evidence="2" type="ORF">I6K02_14200</name>
</gene>
<reference evidence="2 3" key="1">
    <citation type="submission" date="2021-02" db="EMBL/GenBank/DDBJ databases">
        <title>FDA dAtabase for Regulatory Grade micrObial Sequences (FDA-ARGOS): Supporting development and validation of Infectious Disease Dx tests.</title>
        <authorList>
            <person name="Minogue T."/>
            <person name="Wolcott M."/>
            <person name="Wasieloski L."/>
            <person name="Aguilar W."/>
            <person name="Moore D."/>
            <person name="Jaissle J."/>
            <person name="Tallon L."/>
            <person name="Sadzewicz L."/>
            <person name="Zhao X."/>
            <person name="Boylan J."/>
            <person name="Ott S."/>
            <person name="Bowen H."/>
            <person name="Vavikolanu K."/>
            <person name="Mehta A."/>
            <person name="Aluvathingal J."/>
            <person name="Nadendla S."/>
            <person name="Yan Y."/>
            <person name="Sichtig H."/>
        </authorList>
    </citation>
    <scope>NUCLEOTIDE SEQUENCE [LARGE SCALE GENOMIC DNA]</scope>
    <source>
        <strain evidence="2 3">FDAARGOS_1272</strain>
    </source>
</reference>
<feature type="chain" id="PRO_5034318633" description="Exported phage protein" evidence="1">
    <location>
        <begin position="21"/>
        <end position="125"/>
    </location>
</feature>
<sequence>MKMKKLLLTAALLAPLAAVADDAYVYPFAGMKVGATVENEFPTILYTAKKCDLPLANAKNMRRYESYRGVWDIGCWGETIDGDAVIVVPQMPMKSMPLNVLARADVKRAGETTTMTIKALPTYGR</sequence>
<evidence type="ECO:0000313" key="2">
    <source>
        <dbReference type="EMBL" id="QRO77025.1"/>
    </source>
</evidence>
<dbReference type="RefSeq" id="WP_006764389.1">
    <property type="nucleotide sequence ID" value="NZ_CABVPR010000006.1"/>
</dbReference>
<evidence type="ECO:0008006" key="4">
    <source>
        <dbReference type="Google" id="ProtNLM"/>
    </source>
</evidence>
<protein>
    <recommendedName>
        <fullName evidence="4">Exported phage protein</fullName>
    </recommendedName>
</protein>
<dbReference type="EMBL" id="CP069482">
    <property type="protein sequence ID" value="QRO77025.1"/>
    <property type="molecule type" value="Genomic_DNA"/>
</dbReference>
<feature type="signal peptide" evidence="1">
    <location>
        <begin position="1"/>
        <end position="20"/>
    </location>
</feature>
<evidence type="ECO:0000256" key="1">
    <source>
        <dbReference type="SAM" id="SignalP"/>
    </source>
</evidence>
<keyword evidence="1" id="KW-0732">Signal</keyword>